<sequence>MGTKSSESLKTYANETDEPVQAKATIKLLDKIGKSAFHLMASSILLVSLAAISLQFQLTLQKSLSWEDGEQEKFTNEAEIVIRDTMERHHYTIVEKLFTVKCAGRTNPPFGLALFTVNLAPCFCDVGRCPPRCHGSERITVSECQYVSRLDAHSPRKQNFLGVMCYVKRDHLPQEKLPADKLCDKWTYPGSDYPQLQVPEYLKSPYSEPLVYYPPQMEDPNDPWSLCYIFPPDTWPKNMHEKTGFAGLGDLVEFGSNPVLYLMLISKEDDVYKILSQKSAQGIALPQFFPDKGLVDKDFILKSLTQVCQEMGECSTEYMLTLLESRKRAHKGYLKDPLNTDNAWFEGLITRMFITDSRYFGLTNSTGRRKYHWLPVGINSEVVELRLSTIVSPFIANYA</sequence>
<accession>A0A5S6QM29</accession>
<dbReference type="Gene3D" id="3.90.79.10">
    <property type="entry name" value="Nucleoside Triphosphate Pyrophosphohydrolase"/>
    <property type="match status" value="1"/>
</dbReference>
<name>A0A5S6QM29_TRIMR</name>
<reference evidence="2" key="1">
    <citation type="submission" date="2019-12" db="UniProtKB">
        <authorList>
            <consortium name="WormBaseParasite"/>
        </authorList>
    </citation>
    <scope>IDENTIFICATION</scope>
</reference>
<evidence type="ECO:0000313" key="2">
    <source>
        <dbReference type="WBParaSite" id="TMUE_2000007927.1"/>
    </source>
</evidence>
<dbReference type="WBParaSite" id="TMUE_2000007927.1">
    <property type="protein sequence ID" value="TMUE_2000007927.1"/>
    <property type="gene ID" value="WBGene00295169"/>
</dbReference>
<evidence type="ECO:0000313" key="1">
    <source>
        <dbReference type="Proteomes" id="UP000046395"/>
    </source>
</evidence>
<dbReference type="AlphaFoldDB" id="A0A5S6QM29"/>
<organism evidence="1 2">
    <name type="scientific">Trichuris muris</name>
    <name type="common">Mouse whipworm</name>
    <dbReference type="NCBI Taxonomy" id="70415"/>
    <lineage>
        <taxon>Eukaryota</taxon>
        <taxon>Metazoa</taxon>
        <taxon>Ecdysozoa</taxon>
        <taxon>Nematoda</taxon>
        <taxon>Enoplea</taxon>
        <taxon>Dorylaimia</taxon>
        <taxon>Trichinellida</taxon>
        <taxon>Trichuridae</taxon>
        <taxon>Trichuris</taxon>
    </lineage>
</organism>
<dbReference type="Proteomes" id="UP000046395">
    <property type="component" value="Unassembled WGS sequence"/>
</dbReference>
<protein>
    <submittedName>
        <fullName evidence="2">Uncharacterized protein</fullName>
    </submittedName>
</protein>
<proteinExistence type="predicted"/>
<keyword evidence="1" id="KW-1185">Reference proteome</keyword>